<proteinExistence type="predicted"/>
<dbReference type="PROSITE" id="PS50987">
    <property type="entry name" value="HTH_ARSR_2"/>
    <property type="match status" value="1"/>
</dbReference>
<dbReference type="InterPro" id="IPR036390">
    <property type="entry name" value="WH_DNA-bd_sf"/>
</dbReference>
<dbReference type="SUPFAM" id="SSF46785">
    <property type="entry name" value="Winged helix' DNA-binding domain"/>
    <property type="match status" value="1"/>
</dbReference>
<dbReference type="EMBL" id="AP024233">
    <property type="protein sequence ID" value="BCO08290.1"/>
    <property type="molecule type" value="Genomic_DNA"/>
</dbReference>
<evidence type="ECO:0000256" key="1">
    <source>
        <dbReference type="ARBA" id="ARBA00023015"/>
    </source>
</evidence>
<dbReference type="AlphaFoldDB" id="A0A915XHP5"/>
<keyword evidence="3" id="KW-0804">Transcription</keyword>
<keyword evidence="1" id="KW-0805">Transcription regulation</keyword>
<dbReference type="SMART" id="SM00418">
    <property type="entry name" value="HTH_ARSR"/>
    <property type="match status" value="1"/>
</dbReference>
<reference evidence="5" key="1">
    <citation type="submission" date="2020-12" db="EMBL/GenBank/DDBJ databases">
        <title>Desulfobium dissulfuricans gen. nov., sp. nov., a novel mesophilic, sulfate-reducing bacterium isolated from a deep-sea hydrothermal vent.</title>
        <authorList>
            <person name="Hashimoto Y."/>
            <person name="Tame A."/>
            <person name="Sawayama S."/>
            <person name="Miyazaki J."/>
            <person name="Takai K."/>
            <person name="Nakagawa S."/>
        </authorList>
    </citation>
    <scope>NUCLEOTIDE SEQUENCE</scope>
    <source>
        <strain evidence="5">GF1</strain>
    </source>
</reference>
<evidence type="ECO:0000256" key="2">
    <source>
        <dbReference type="ARBA" id="ARBA00023125"/>
    </source>
</evidence>
<dbReference type="InterPro" id="IPR001845">
    <property type="entry name" value="HTH_ArsR_DNA-bd_dom"/>
</dbReference>
<protein>
    <recommendedName>
        <fullName evidence="4">HTH arsR-type domain-containing protein</fullName>
    </recommendedName>
</protein>
<evidence type="ECO:0000313" key="5">
    <source>
        <dbReference type="EMBL" id="BCO08290.1"/>
    </source>
</evidence>
<dbReference type="Gene3D" id="1.10.10.10">
    <property type="entry name" value="Winged helix-like DNA-binding domain superfamily/Winged helix DNA-binding domain"/>
    <property type="match status" value="1"/>
</dbReference>
<dbReference type="NCBIfam" id="NF033788">
    <property type="entry name" value="HTH_metalloreg"/>
    <property type="match status" value="1"/>
</dbReference>
<dbReference type="InterPro" id="IPR051081">
    <property type="entry name" value="HTH_MetalResp_TranReg"/>
</dbReference>
<feature type="domain" description="HTH arsR-type" evidence="4">
    <location>
        <begin position="18"/>
        <end position="125"/>
    </location>
</feature>
<dbReference type="PANTHER" id="PTHR33154:SF18">
    <property type="entry name" value="ARSENICAL RESISTANCE OPERON REPRESSOR"/>
    <property type="match status" value="1"/>
</dbReference>
<dbReference type="GO" id="GO:0003677">
    <property type="term" value="F:DNA binding"/>
    <property type="evidence" value="ECO:0007669"/>
    <property type="project" value="UniProtKB-KW"/>
</dbReference>
<evidence type="ECO:0000259" key="4">
    <source>
        <dbReference type="PROSITE" id="PS50987"/>
    </source>
</evidence>
<dbReference type="Pfam" id="PF01022">
    <property type="entry name" value="HTH_5"/>
    <property type="match status" value="1"/>
</dbReference>
<dbReference type="CDD" id="cd00090">
    <property type="entry name" value="HTH_ARSR"/>
    <property type="match status" value="1"/>
</dbReference>
<gene>
    <name evidence="5" type="ORF">GF1_06660</name>
</gene>
<dbReference type="PRINTS" id="PR00778">
    <property type="entry name" value="HTHARSR"/>
</dbReference>
<keyword evidence="6" id="KW-1185">Reference proteome</keyword>
<dbReference type="PANTHER" id="PTHR33154">
    <property type="entry name" value="TRANSCRIPTIONAL REGULATOR, ARSR FAMILY"/>
    <property type="match status" value="1"/>
</dbReference>
<dbReference type="KEGG" id="ddu:GF1_06660"/>
<dbReference type="GO" id="GO:0003700">
    <property type="term" value="F:DNA-binding transcription factor activity"/>
    <property type="evidence" value="ECO:0007669"/>
    <property type="project" value="InterPro"/>
</dbReference>
<sequence length="130" mass="14994">MSILYISSYLYISINHYNVAPAMDNYLRLVSALNDPTRIMILKFLQYYGRSCVCELQHSFDMGQPRLSRHLKILKDAGLLAARRVGTKVFYSIAPVTAQGEQLLQTLELVEVRLPRKINHREIRQQKEAA</sequence>
<dbReference type="InterPro" id="IPR036388">
    <property type="entry name" value="WH-like_DNA-bd_sf"/>
</dbReference>
<dbReference type="InterPro" id="IPR011991">
    <property type="entry name" value="ArsR-like_HTH"/>
</dbReference>
<organism evidence="5 6">
    <name type="scientific">Desulfolithobacter dissulfuricans</name>
    <dbReference type="NCBI Taxonomy" id="2795293"/>
    <lineage>
        <taxon>Bacteria</taxon>
        <taxon>Pseudomonadati</taxon>
        <taxon>Thermodesulfobacteriota</taxon>
        <taxon>Desulfobulbia</taxon>
        <taxon>Desulfobulbales</taxon>
        <taxon>Desulfobulbaceae</taxon>
        <taxon>Desulfolithobacter</taxon>
    </lineage>
</organism>
<evidence type="ECO:0000256" key="3">
    <source>
        <dbReference type="ARBA" id="ARBA00023163"/>
    </source>
</evidence>
<dbReference type="Proteomes" id="UP001063350">
    <property type="component" value="Chromosome"/>
</dbReference>
<evidence type="ECO:0000313" key="6">
    <source>
        <dbReference type="Proteomes" id="UP001063350"/>
    </source>
</evidence>
<keyword evidence="2" id="KW-0238">DNA-binding</keyword>
<accession>A0A915XHP5</accession>
<name>A0A915XHP5_9BACT</name>